<dbReference type="InterPro" id="IPR036249">
    <property type="entry name" value="Thioredoxin-like_sf"/>
</dbReference>
<feature type="domain" description="Thiol:disulfide interchange protein DsbD N-terminal" evidence="8">
    <location>
        <begin position="52"/>
        <end position="166"/>
    </location>
</feature>
<protein>
    <submittedName>
        <fullName evidence="9">Thioredoxin family protein</fullName>
    </submittedName>
</protein>
<dbReference type="RefSeq" id="WP_164361655.1">
    <property type="nucleotide sequence ID" value="NZ_CP066776.1"/>
</dbReference>
<dbReference type="PROSITE" id="PS00194">
    <property type="entry name" value="THIOREDOXIN_1"/>
    <property type="match status" value="1"/>
</dbReference>
<evidence type="ECO:0000259" key="7">
    <source>
        <dbReference type="Pfam" id="PF02683"/>
    </source>
</evidence>
<dbReference type="GO" id="GO:0016020">
    <property type="term" value="C:membrane"/>
    <property type="evidence" value="ECO:0007669"/>
    <property type="project" value="UniProtKB-SubCell"/>
</dbReference>
<dbReference type="Proteomes" id="UP000475117">
    <property type="component" value="Chromosome"/>
</dbReference>
<accession>A0A6B3L065</accession>
<sequence>MKATHINFASRLLAPVAAAAALASAPEAAAQFDFLNPTEEQAPPVTADLIAEVSSTAPGEAFTVAIPLVHGDHWHTYWKNSGNISLPLEVEWSLPDGWTAGPLQWPTPQVIETSGVNGYAYEHTIHLLATITPPADAAQGPQKIAAEVWWQACDPSSCVPGSSDVSLDLNVGETVANPESAKTIEAARDEIAQPLSGWTVTGAKTSSGFQLILTPEDGANTNLESAYFYPDTNYVDAQQAQKLTKDGDKFVLNIPGYASAQDAEKLNGVEFPGTFSGILFSENGLLADGAVKSMTLENIEPGAPAVTAGAGSAPAASLSFGIIGLAFLGGMILNLMPCVFPVLGLKIMGFVNQAGEDRRKIAMHGVVFTLGVLVSFWVLVAVLQIVRSVSGEVVQWGFQLQEPGFVLGLIVLMFIFSLSLAGMMEIGIGATSVGGKLTRKSGMSGTFFSGVLATVVATPCAAPFLAPALGAALSLPVFESFIAFTAIALGLSMPYLLLSAFPQLVERLPKPGPWMETFKQLMAFLMFATVAYLVWVYASLFDDNLQLRSLLFGLVVIALGVYVYGRWSAPWRSKRVRTIAIVCGILLAAIGTYMGVPVKKDWEVKFEKWSPEAVDAALAEGKPVFIDFTATWCVTCQTNKSRYVHNREVVEMMEEKGIVALKADFTRQDPQIAQAIAELGRGAVPVNVVYVPGKEEPQILDETFGADYLLGVFGELPDAE</sequence>
<dbReference type="PANTHER" id="PTHR32234:SF3">
    <property type="entry name" value="SUPPRESSION OF COPPER SENSITIVITY PROTEIN"/>
    <property type="match status" value="1"/>
</dbReference>
<name>A0A6B3L065_9BACT</name>
<dbReference type="InterPro" id="IPR035671">
    <property type="entry name" value="DsbD_gamma"/>
</dbReference>
<evidence type="ECO:0000313" key="9">
    <source>
        <dbReference type="EMBL" id="QQL43745.1"/>
    </source>
</evidence>
<evidence type="ECO:0000259" key="8">
    <source>
        <dbReference type="Pfam" id="PF11412"/>
    </source>
</evidence>
<reference evidence="9 10" key="1">
    <citation type="submission" date="2020-12" db="EMBL/GenBank/DDBJ databases">
        <title>Sulforoseuscoccus oceanibium gen. nov., sp. nov., a representative of the phylum Verrucomicrobia with special cytoplasmic membrane, and proposal of Sulforoseuscoccusaceae fam. nov.</title>
        <authorList>
            <person name="Xi F."/>
        </authorList>
    </citation>
    <scope>NUCLEOTIDE SEQUENCE [LARGE SCALE GENOMIC DNA]</scope>
    <source>
        <strain evidence="9 10">T37</strain>
    </source>
</reference>
<evidence type="ECO:0000256" key="2">
    <source>
        <dbReference type="ARBA" id="ARBA00022692"/>
    </source>
</evidence>
<keyword evidence="3" id="KW-0201">Cytochrome c-type biogenesis</keyword>
<comment type="subcellular location">
    <subcellularLocation>
        <location evidence="1">Membrane</location>
        <topology evidence="1">Multi-pass membrane protein</topology>
    </subcellularLocation>
</comment>
<dbReference type="GO" id="GO:0045454">
    <property type="term" value="P:cell redox homeostasis"/>
    <property type="evidence" value="ECO:0007669"/>
    <property type="project" value="TreeGrafter"/>
</dbReference>
<keyword evidence="4" id="KW-1133">Transmembrane helix</keyword>
<evidence type="ECO:0000256" key="5">
    <source>
        <dbReference type="ARBA" id="ARBA00023136"/>
    </source>
</evidence>
<dbReference type="InterPro" id="IPR028250">
    <property type="entry name" value="DsbDN"/>
</dbReference>
<evidence type="ECO:0000256" key="6">
    <source>
        <dbReference type="ARBA" id="ARBA00023284"/>
    </source>
</evidence>
<evidence type="ECO:0000256" key="4">
    <source>
        <dbReference type="ARBA" id="ARBA00022989"/>
    </source>
</evidence>
<dbReference type="AlphaFoldDB" id="A0A6B3L065"/>
<dbReference type="CDD" id="cd02953">
    <property type="entry name" value="DsbDgamma"/>
    <property type="match status" value="1"/>
</dbReference>
<gene>
    <name evidence="9" type="ORF">G3M56_007475</name>
</gene>
<dbReference type="InterPro" id="IPR017937">
    <property type="entry name" value="Thioredoxin_CS"/>
</dbReference>
<evidence type="ECO:0000256" key="1">
    <source>
        <dbReference type="ARBA" id="ARBA00004141"/>
    </source>
</evidence>
<dbReference type="GO" id="GO:0017004">
    <property type="term" value="P:cytochrome complex assembly"/>
    <property type="evidence" value="ECO:0007669"/>
    <property type="project" value="UniProtKB-KW"/>
</dbReference>
<evidence type="ECO:0000256" key="3">
    <source>
        <dbReference type="ARBA" id="ARBA00022748"/>
    </source>
</evidence>
<organism evidence="9 10">
    <name type="scientific">Sulfuriroseicoccus oceanibius</name>
    <dbReference type="NCBI Taxonomy" id="2707525"/>
    <lineage>
        <taxon>Bacteria</taxon>
        <taxon>Pseudomonadati</taxon>
        <taxon>Verrucomicrobiota</taxon>
        <taxon>Verrucomicrobiia</taxon>
        <taxon>Verrucomicrobiales</taxon>
        <taxon>Verrucomicrobiaceae</taxon>
        <taxon>Sulfuriroseicoccus</taxon>
    </lineage>
</organism>
<dbReference type="Pfam" id="PF02683">
    <property type="entry name" value="DsbD_TM"/>
    <property type="match status" value="1"/>
</dbReference>
<dbReference type="EMBL" id="CP066776">
    <property type="protein sequence ID" value="QQL43745.1"/>
    <property type="molecule type" value="Genomic_DNA"/>
</dbReference>
<dbReference type="Pfam" id="PF11412">
    <property type="entry name" value="DsbD_N"/>
    <property type="match status" value="1"/>
</dbReference>
<keyword evidence="10" id="KW-1185">Reference proteome</keyword>
<dbReference type="Pfam" id="PF13899">
    <property type="entry name" value="Thioredoxin_7"/>
    <property type="match status" value="1"/>
</dbReference>
<dbReference type="SUPFAM" id="SSF52833">
    <property type="entry name" value="Thioredoxin-like"/>
    <property type="match status" value="1"/>
</dbReference>
<dbReference type="Gene3D" id="3.40.30.10">
    <property type="entry name" value="Glutaredoxin"/>
    <property type="match status" value="1"/>
</dbReference>
<keyword evidence="5" id="KW-0472">Membrane</keyword>
<dbReference type="KEGG" id="soa:G3M56_007475"/>
<dbReference type="GO" id="GO:0015035">
    <property type="term" value="F:protein-disulfide reductase activity"/>
    <property type="evidence" value="ECO:0007669"/>
    <property type="project" value="TreeGrafter"/>
</dbReference>
<dbReference type="PANTHER" id="PTHR32234">
    <property type="entry name" value="THIOL:DISULFIDE INTERCHANGE PROTEIN DSBD"/>
    <property type="match status" value="1"/>
</dbReference>
<keyword evidence="6" id="KW-0676">Redox-active center</keyword>
<proteinExistence type="predicted"/>
<evidence type="ECO:0000313" key="10">
    <source>
        <dbReference type="Proteomes" id="UP000475117"/>
    </source>
</evidence>
<feature type="domain" description="Cytochrome C biogenesis protein transmembrane" evidence="7">
    <location>
        <begin position="324"/>
        <end position="534"/>
    </location>
</feature>
<dbReference type="InterPro" id="IPR003834">
    <property type="entry name" value="Cyt_c_assmbl_TM_dom"/>
</dbReference>
<keyword evidence="2" id="KW-0812">Transmembrane</keyword>